<dbReference type="EC" id="1.1.2.-" evidence="10"/>
<dbReference type="PANTHER" id="PTHR32303">
    <property type="entry name" value="QUINOPROTEIN ALCOHOL DEHYDROGENASE (CYTOCHROME C)"/>
    <property type="match status" value="1"/>
</dbReference>
<proteinExistence type="inferred from homology"/>
<keyword evidence="11" id="KW-1185">Reference proteome</keyword>
<dbReference type="InterPro" id="IPR011047">
    <property type="entry name" value="Quinoprotein_ADH-like_sf"/>
</dbReference>
<evidence type="ECO:0000256" key="1">
    <source>
        <dbReference type="ARBA" id="ARBA00008156"/>
    </source>
</evidence>
<dbReference type="SMART" id="SM00564">
    <property type="entry name" value="PQQ"/>
    <property type="match status" value="4"/>
</dbReference>
<evidence type="ECO:0000256" key="7">
    <source>
        <dbReference type="PIRSR" id="PIRSR617512-3"/>
    </source>
</evidence>
<keyword evidence="2 7" id="KW-0479">Metal-binding</keyword>
<dbReference type="NCBIfam" id="TIGR03075">
    <property type="entry name" value="PQQ_enz_alc_DH"/>
    <property type="match status" value="1"/>
</dbReference>
<evidence type="ECO:0000256" key="8">
    <source>
        <dbReference type="PIRSR" id="PIRSR617512-4"/>
    </source>
</evidence>
<dbReference type="OrthoDB" id="9794322at2"/>
<sequence length="602" mass="66065">MLAICALLTVQGCSKTATHEAESSRVAPTPAAYGITYDPAPNSPPGEWTSPARDYANTHYSPLAQIDRGNVGRLRMAWTFSDGALHGHEGAPLVVGDTMYMVAPYPNRAFALDLSKPGAPIKWVFDPQPSPVAIGKACCDPVLRGWVYSHGKLIYNLLDDHVVAVDAKTGKQVWRTKMANVEDGITMTMAAFAVKDKIYVGNSGGELGVDGWVAALDVETGKELWRAHSVGPDKDVKIGPRFKPFYPQYRGKDRGVKSWPPGMWKQGAGSVWGFISYDPELNLIFYGTSNPGPRVPAQRPGDNLWTSGVFARDADTGEAVWFYQYTPHDQWDYDGVNEQMLLNMPVNGRMRKTVVHFDRNTYAYVLDRATGEVLKADNFALQNWSRGIDRRTMRPIVDPAKEPKPEIKVERICPPDVGQKDWQPPAFSPRSGLIYVGIFNLCMDLTDHKVAYIPGTPYDGMETTRYSADGANGDWGAFLAWDPVHGRLAWKRTEKFMVLMGPLTTAGDLVFYGTTDGWLRAVDAYNGKLLWQQKLSSGITGQITSYLGPDGRQYIAVPSGAGGVAMLQTGRPGFPARGSTLYVFSLDGIQGAAAAARQGRAR</sequence>
<feature type="active site" description="Proton acceptor" evidence="5">
    <location>
        <position position="332"/>
    </location>
</feature>
<evidence type="ECO:0000256" key="2">
    <source>
        <dbReference type="ARBA" id="ARBA00022723"/>
    </source>
</evidence>
<feature type="binding site" evidence="6">
    <location>
        <position position="564"/>
    </location>
    <ligand>
        <name>pyrroloquinoline quinone</name>
        <dbReference type="ChEBI" id="CHEBI:58442"/>
    </ligand>
</feature>
<dbReference type="SUPFAM" id="SSF50998">
    <property type="entry name" value="Quinoprotein alcohol dehydrogenase-like"/>
    <property type="match status" value="1"/>
</dbReference>
<evidence type="ECO:0000256" key="3">
    <source>
        <dbReference type="ARBA" id="ARBA00022891"/>
    </source>
</evidence>
<accession>A0A3S0EN06</accession>
<keyword evidence="4 10" id="KW-0560">Oxidoreductase</keyword>
<protein>
    <submittedName>
        <fullName evidence="10">PQQ-dependent dehydrogenase, methanol/ethanol family</fullName>
        <ecNumber evidence="10">1.1.2.-</ecNumber>
    </submittedName>
</protein>
<keyword evidence="3 6" id="KW-0634">PQQ</keyword>
<dbReference type="Pfam" id="PF01011">
    <property type="entry name" value="PQQ"/>
    <property type="match status" value="2"/>
</dbReference>
<gene>
    <name evidence="10" type="ORF">HMF7854_10870</name>
</gene>
<feature type="disulfide bond" evidence="8">
    <location>
        <begin position="138"/>
        <end position="139"/>
    </location>
</feature>
<comment type="similarity">
    <text evidence="1">Belongs to the bacterial PQQ dehydrogenase family.</text>
</comment>
<feature type="binding site" evidence="6">
    <location>
        <position position="89"/>
    </location>
    <ligand>
        <name>pyrroloquinoline quinone</name>
        <dbReference type="ChEBI" id="CHEBI:58442"/>
    </ligand>
</feature>
<feature type="binding site" evidence="7">
    <location>
        <position position="290"/>
    </location>
    <ligand>
        <name>Ca(2+)</name>
        <dbReference type="ChEBI" id="CHEBI:29108"/>
    </ligand>
</feature>
<feature type="binding site" evidence="6">
    <location>
        <position position="188"/>
    </location>
    <ligand>
        <name>pyrroloquinoline quinone</name>
        <dbReference type="ChEBI" id="CHEBI:58442"/>
    </ligand>
</feature>
<dbReference type="PANTHER" id="PTHR32303:SF4">
    <property type="entry name" value="QUINOPROTEIN GLUCOSE DEHYDROGENASE"/>
    <property type="match status" value="1"/>
</dbReference>
<reference evidence="10 11" key="1">
    <citation type="submission" date="2018-12" db="EMBL/GenBank/DDBJ databases">
        <title>Sphingomonas sp. HMF7854 Genome sequencing and assembly.</title>
        <authorList>
            <person name="Cha I."/>
            <person name="Kang H."/>
            <person name="Kim H."/>
            <person name="Kang J."/>
            <person name="Joh K."/>
        </authorList>
    </citation>
    <scope>NUCLEOTIDE SEQUENCE [LARGE SCALE GENOMIC DNA]</scope>
    <source>
        <strain evidence="10 11">HMF7854</strain>
    </source>
</reference>
<name>A0A3S0EN06_9SPHN</name>
<feature type="binding site" evidence="6">
    <location>
        <position position="144"/>
    </location>
    <ligand>
        <name>pyrroloquinoline quinone</name>
        <dbReference type="ChEBI" id="CHEBI:58442"/>
    </ligand>
</feature>
<comment type="caution">
    <text evidence="10">The sequence shown here is derived from an EMBL/GenBank/DDBJ whole genome shotgun (WGS) entry which is preliminary data.</text>
</comment>
<dbReference type="GO" id="GO:0016020">
    <property type="term" value="C:membrane"/>
    <property type="evidence" value="ECO:0007669"/>
    <property type="project" value="InterPro"/>
</dbReference>
<dbReference type="EMBL" id="RWJF01000001">
    <property type="protein sequence ID" value="RST31281.1"/>
    <property type="molecule type" value="Genomic_DNA"/>
</dbReference>
<feature type="binding site" evidence="7">
    <location>
        <position position="332"/>
    </location>
    <ligand>
        <name>Ca(2+)</name>
        <dbReference type="ChEBI" id="CHEBI:29108"/>
    </ligand>
</feature>
<feature type="domain" description="Pyrrolo-quinoline quinone repeat" evidence="9">
    <location>
        <begin position="497"/>
        <end position="555"/>
    </location>
</feature>
<evidence type="ECO:0000256" key="4">
    <source>
        <dbReference type="ARBA" id="ARBA00023002"/>
    </source>
</evidence>
<dbReference type="InterPro" id="IPR017512">
    <property type="entry name" value="PQQ_MeOH/EtOH_DH"/>
</dbReference>
<organism evidence="10 11">
    <name type="scientific">Sphingomonas ginkgonis</name>
    <dbReference type="NCBI Taxonomy" id="2315330"/>
    <lineage>
        <taxon>Bacteria</taxon>
        <taxon>Pseudomonadati</taxon>
        <taxon>Pseudomonadota</taxon>
        <taxon>Alphaproteobacteria</taxon>
        <taxon>Sphingomonadales</taxon>
        <taxon>Sphingomonadaceae</taxon>
        <taxon>Sphingomonas</taxon>
    </lineage>
</organism>
<keyword evidence="8" id="KW-1015">Disulfide bond</keyword>
<dbReference type="GO" id="GO:0005509">
    <property type="term" value="F:calcium ion binding"/>
    <property type="evidence" value="ECO:0007669"/>
    <property type="project" value="InterPro"/>
</dbReference>
<dbReference type="Proteomes" id="UP000274661">
    <property type="component" value="Unassembled WGS sequence"/>
</dbReference>
<evidence type="ECO:0000313" key="11">
    <source>
        <dbReference type="Proteomes" id="UP000274661"/>
    </source>
</evidence>
<evidence type="ECO:0000256" key="6">
    <source>
        <dbReference type="PIRSR" id="PIRSR617512-2"/>
    </source>
</evidence>
<dbReference type="InterPro" id="IPR018391">
    <property type="entry name" value="PQQ_b-propeller_rpt"/>
</dbReference>
<dbReference type="Gene3D" id="2.140.10.10">
    <property type="entry name" value="Quinoprotein alcohol dehydrogenase-like superfamily"/>
    <property type="match status" value="1"/>
</dbReference>
<dbReference type="GO" id="GO:0016614">
    <property type="term" value="F:oxidoreductase activity, acting on CH-OH group of donors"/>
    <property type="evidence" value="ECO:0007669"/>
    <property type="project" value="InterPro"/>
</dbReference>
<evidence type="ECO:0000259" key="9">
    <source>
        <dbReference type="Pfam" id="PF01011"/>
    </source>
</evidence>
<dbReference type="AlphaFoldDB" id="A0A3S0EN06"/>
<comment type="cofactor">
    <cofactor evidence="6">
        <name>pyrroloquinoline quinone</name>
        <dbReference type="ChEBI" id="CHEBI:58442"/>
    </cofactor>
    <text evidence="6">Binds 1 PQQ group per subunit.</text>
</comment>
<dbReference type="InterPro" id="IPR002372">
    <property type="entry name" value="PQQ_rpt_dom"/>
</dbReference>
<keyword evidence="7" id="KW-0106">Calcium</keyword>
<evidence type="ECO:0000313" key="10">
    <source>
        <dbReference type="EMBL" id="RST31281.1"/>
    </source>
</evidence>
<comment type="cofactor">
    <cofactor evidence="7">
        <name>Ca(2+)</name>
        <dbReference type="ChEBI" id="CHEBI:29108"/>
    </cofactor>
    <text evidence="7">Binds 1 Ca(2+) ion per subunit.</text>
</comment>
<evidence type="ECO:0000256" key="5">
    <source>
        <dbReference type="PIRSR" id="PIRSR617512-1"/>
    </source>
</evidence>
<feature type="binding site" evidence="7">
    <location>
        <position position="206"/>
    </location>
    <ligand>
        <name>Ca(2+)</name>
        <dbReference type="ChEBI" id="CHEBI:29108"/>
    </ligand>
</feature>
<feature type="domain" description="Pyrrolo-quinoline quinone repeat" evidence="9">
    <location>
        <begin position="48"/>
        <end position="374"/>
    </location>
</feature>